<dbReference type="PANTHER" id="PTHR10366">
    <property type="entry name" value="NAD DEPENDENT EPIMERASE/DEHYDRATASE"/>
    <property type="match status" value="1"/>
</dbReference>
<accession>A0A067QDD5</accession>
<dbReference type="PANTHER" id="PTHR10366:SF564">
    <property type="entry name" value="STEROL-4-ALPHA-CARBOXYLATE 3-DEHYDROGENASE, DECARBOXYLATING"/>
    <property type="match status" value="1"/>
</dbReference>
<dbReference type="InterPro" id="IPR036291">
    <property type="entry name" value="NAD(P)-bd_dom_sf"/>
</dbReference>
<dbReference type="AlphaFoldDB" id="A0A067QDD5"/>
<dbReference type="STRING" id="933084.A0A067QDD5"/>
<comment type="similarity">
    <text evidence="2">Belongs to the NAD(P)-dependent epimerase/dehydratase family. Dihydroflavonol-4-reductase subfamily.</text>
</comment>
<name>A0A067QDD5_9AGAM</name>
<dbReference type="InParanoid" id="A0A067QDD5"/>
<dbReference type="EMBL" id="KL197709">
    <property type="protein sequence ID" value="KDQ65078.1"/>
    <property type="molecule type" value="Genomic_DNA"/>
</dbReference>
<evidence type="ECO:0000256" key="1">
    <source>
        <dbReference type="ARBA" id="ARBA00023002"/>
    </source>
</evidence>
<keyword evidence="5" id="KW-1185">Reference proteome</keyword>
<dbReference type="CDD" id="cd05227">
    <property type="entry name" value="AR_SDR_e"/>
    <property type="match status" value="1"/>
</dbReference>
<dbReference type="Proteomes" id="UP000027265">
    <property type="component" value="Unassembled WGS sequence"/>
</dbReference>
<protein>
    <recommendedName>
        <fullName evidence="3">NAD-dependent epimerase/dehydratase domain-containing protein</fullName>
    </recommendedName>
</protein>
<dbReference type="InterPro" id="IPR001509">
    <property type="entry name" value="Epimerase_deHydtase"/>
</dbReference>
<feature type="domain" description="NAD-dependent epimerase/dehydratase" evidence="3">
    <location>
        <begin position="10"/>
        <end position="263"/>
    </location>
</feature>
<reference evidence="5" key="1">
    <citation type="journal article" date="2014" name="Proc. Natl. Acad. Sci. U.S.A.">
        <title>Extensive sampling of basidiomycete genomes demonstrates inadequacy of the white-rot/brown-rot paradigm for wood decay fungi.</title>
        <authorList>
            <person name="Riley R."/>
            <person name="Salamov A.A."/>
            <person name="Brown D.W."/>
            <person name="Nagy L.G."/>
            <person name="Floudas D."/>
            <person name="Held B.W."/>
            <person name="Levasseur A."/>
            <person name="Lombard V."/>
            <person name="Morin E."/>
            <person name="Otillar R."/>
            <person name="Lindquist E.A."/>
            <person name="Sun H."/>
            <person name="LaButti K.M."/>
            <person name="Schmutz J."/>
            <person name="Jabbour D."/>
            <person name="Luo H."/>
            <person name="Baker S.E."/>
            <person name="Pisabarro A.G."/>
            <person name="Walton J.D."/>
            <person name="Blanchette R.A."/>
            <person name="Henrissat B."/>
            <person name="Martin F."/>
            <person name="Cullen D."/>
            <person name="Hibbett D.S."/>
            <person name="Grigoriev I.V."/>
        </authorList>
    </citation>
    <scope>NUCLEOTIDE SEQUENCE [LARGE SCALE GENOMIC DNA]</scope>
    <source>
        <strain evidence="5">MUCL 33604</strain>
    </source>
</reference>
<dbReference type="InterPro" id="IPR050425">
    <property type="entry name" value="NAD(P)_dehydrat-like"/>
</dbReference>
<sequence>MPLVATGSKVLVTGANGYIASWVSRTLLEAGFAVRGQVRSVAKGEHSKKLFSAYGERYEIVVVEDITKEGAFDEAVKGVDAIEHTASPVTFVCDDPKELIEPAVQGTLGLLRSALRFGSNLKRVVMTSSTAAVITVTDTPQIFSELDWNEQAVKDVEENGRDALGRNKYRASKSLAEKSAWRFVEENKDAIGWDFVVIIPPYVFGPILHDVPDLSQLNVSVSEFYQAVIKGSGPPEFRSTWVDVRDLALAHILALQKEQAGGNRFIVCAGTFTWQDFVDTANAISPLVYTNLPKGSPDTRSGAPGVVHLIDFDVSKARRVLGIEKYITKEECTLACLEDFKARGW</sequence>
<proteinExistence type="inferred from homology"/>
<dbReference type="SUPFAM" id="SSF51735">
    <property type="entry name" value="NAD(P)-binding Rossmann-fold domains"/>
    <property type="match status" value="1"/>
</dbReference>
<evidence type="ECO:0000256" key="2">
    <source>
        <dbReference type="ARBA" id="ARBA00023445"/>
    </source>
</evidence>
<dbReference type="FunCoup" id="A0A067QDD5">
    <property type="interactions" value="57"/>
</dbReference>
<keyword evidence="1" id="KW-0560">Oxidoreductase</keyword>
<evidence type="ECO:0000313" key="4">
    <source>
        <dbReference type="EMBL" id="KDQ65078.1"/>
    </source>
</evidence>
<dbReference type="HOGENOM" id="CLU_007383_9_2_1"/>
<evidence type="ECO:0000313" key="5">
    <source>
        <dbReference type="Proteomes" id="UP000027265"/>
    </source>
</evidence>
<organism evidence="4 5">
    <name type="scientific">Jaapia argillacea MUCL 33604</name>
    <dbReference type="NCBI Taxonomy" id="933084"/>
    <lineage>
        <taxon>Eukaryota</taxon>
        <taxon>Fungi</taxon>
        <taxon>Dikarya</taxon>
        <taxon>Basidiomycota</taxon>
        <taxon>Agaricomycotina</taxon>
        <taxon>Agaricomycetes</taxon>
        <taxon>Agaricomycetidae</taxon>
        <taxon>Jaapiales</taxon>
        <taxon>Jaapiaceae</taxon>
        <taxon>Jaapia</taxon>
    </lineage>
</organism>
<dbReference type="GO" id="GO:0016616">
    <property type="term" value="F:oxidoreductase activity, acting on the CH-OH group of donors, NAD or NADP as acceptor"/>
    <property type="evidence" value="ECO:0007669"/>
    <property type="project" value="TreeGrafter"/>
</dbReference>
<dbReference type="OrthoDB" id="2735536at2759"/>
<gene>
    <name evidence="4" type="ORF">JAAARDRAFT_28742</name>
</gene>
<evidence type="ECO:0000259" key="3">
    <source>
        <dbReference type="Pfam" id="PF01370"/>
    </source>
</evidence>
<dbReference type="Gene3D" id="3.40.50.720">
    <property type="entry name" value="NAD(P)-binding Rossmann-like Domain"/>
    <property type="match status" value="1"/>
</dbReference>
<dbReference type="Pfam" id="PF01370">
    <property type="entry name" value="Epimerase"/>
    <property type="match status" value="1"/>
</dbReference>